<dbReference type="CDD" id="cd13132">
    <property type="entry name" value="MATE_eukaryotic"/>
    <property type="match status" value="1"/>
</dbReference>
<comment type="similarity">
    <text evidence="2 6">Belongs to the multi antimicrobial extrusion (MATE) (TC 2.A.66.1) family.</text>
</comment>
<reference evidence="7" key="1">
    <citation type="submission" date="2025-08" db="UniProtKB">
        <authorList>
            <consortium name="Ensembl"/>
        </authorList>
    </citation>
    <scope>IDENTIFICATION</scope>
</reference>
<accession>A0A8D1R3H9</accession>
<dbReference type="Pfam" id="PF01554">
    <property type="entry name" value="MatE"/>
    <property type="match status" value="2"/>
</dbReference>
<feature type="transmembrane region" description="Helical" evidence="6">
    <location>
        <begin position="49"/>
        <end position="73"/>
    </location>
</feature>
<name>A0A8D1R3H9_PIG</name>
<dbReference type="GO" id="GO:0042910">
    <property type="term" value="F:xenobiotic transmembrane transporter activity"/>
    <property type="evidence" value="ECO:0007669"/>
    <property type="project" value="InterPro"/>
</dbReference>
<keyword evidence="4 6" id="KW-1133">Transmembrane helix</keyword>
<dbReference type="GO" id="GO:0015297">
    <property type="term" value="F:antiporter activity"/>
    <property type="evidence" value="ECO:0007669"/>
    <property type="project" value="InterPro"/>
</dbReference>
<dbReference type="AlphaFoldDB" id="A0A8D1R3H9"/>
<protein>
    <recommendedName>
        <fullName evidence="6">Multidrug and toxin extrusion protein</fullName>
    </recommendedName>
</protein>
<keyword evidence="3 6" id="KW-0812">Transmembrane</keyword>
<dbReference type="GO" id="GO:0016020">
    <property type="term" value="C:membrane"/>
    <property type="evidence" value="ECO:0007669"/>
    <property type="project" value="UniProtKB-SubCell"/>
</dbReference>
<dbReference type="Proteomes" id="UP000694724">
    <property type="component" value="Unplaced"/>
</dbReference>
<keyword evidence="5 6" id="KW-0472">Membrane</keyword>
<dbReference type="InterPro" id="IPR002528">
    <property type="entry name" value="MATE_fam"/>
</dbReference>
<feature type="transmembrane region" description="Helical" evidence="6">
    <location>
        <begin position="428"/>
        <end position="449"/>
    </location>
</feature>
<evidence type="ECO:0000256" key="4">
    <source>
        <dbReference type="ARBA" id="ARBA00022989"/>
    </source>
</evidence>
<evidence type="ECO:0000256" key="3">
    <source>
        <dbReference type="ARBA" id="ARBA00022692"/>
    </source>
</evidence>
<feature type="transmembrane region" description="Helical" evidence="6">
    <location>
        <begin position="85"/>
        <end position="106"/>
    </location>
</feature>
<dbReference type="PANTHER" id="PTHR11206">
    <property type="entry name" value="MULTIDRUG RESISTANCE PROTEIN"/>
    <property type="match status" value="1"/>
</dbReference>
<organism evidence="7 8">
    <name type="scientific">Sus scrofa</name>
    <name type="common">Pig</name>
    <dbReference type="NCBI Taxonomy" id="9823"/>
    <lineage>
        <taxon>Eukaryota</taxon>
        <taxon>Metazoa</taxon>
        <taxon>Chordata</taxon>
        <taxon>Craniata</taxon>
        <taxon>Vertebrata</taxon>
        <taxon>Euteleostomi</taxon>
        <taxon>Mammalia</taxon>
        <taxon>Eutheria</taxon>
        <taxon>Laurasiatheria</taxon>
        <taxon>Artiodactyla</taxon>
        <taxon>Suina</taxon>
        <taxon>Suidae</taxon>
        <taxon>Sus</taxon>
    </lineage>
</organism>
<evidence type="ECO:0000256" key="2">
    <source>
        <dbReference type="ARBA" id="ARBA00010199"/>
    </source>
</evidence>
<comment type="subcellular location">
    <subcellularLocation>
        <location evidence="1">Membrane</location>
        <topology evidence="1">Multi-pass membrane protein</topology>
    </subcellularLocation>
</comment>
<evidence type="ECO:0000313" key="8">
    <source>
        <dbReference type="Proteomes" id="UP000694724"/>
    </source>
</evidence>
<dbReference type="InterPro" id="IPR045069">
    <property type="entry name" value="MATE_euk"/>
</dbReference>
<evidence type="ECO:0000256" key="1">
    <source>
        <dbReference type="ARBA" id="ARBA00004141"/>
    </source>
</evidence>
<evidence type="ECO:0000313" key="7">
    <source>
        <dbReference type="Ensembl" id="ENSSSCP00055027805.1"/>
    </source>
</evidence>
<evidence type="ECO:0000256" key="6">
    <source>
        <dbReference type="RuleBase" id="RU004914"/>
    </source>
</evidence>
<feature type="transmembrane region" description="Helical" evidence="6">
    <location>
        <begin position="126"/>
        <end position="146"/>
    </location>
</feature>
<sequence length="555" mass="59637">METPAAPAPETPVAAPDGAQCPRVPGWRRCLRGLRGALPPDVGREVVELMMLAGPVFLAQLMTFLISIVSSIFCGHLGRAELDAVMLAVSVVNVSGISIGTGLASACDTLMSQSFGGRNLKRVGVILQRGVLILLLCCLPCWAIFINTESLLRLLKQDPEVSRSAASPASEAPGRRQRPSAFLPWLHVPGQSGIILPQVITGIVANILNVGMNALLLSALDLGMGSAWANTTSQFFLCALLFLYLRWKKIHVDTWGGWTMDCFQEWGSFIQLAIPSMFMVCIEWWTFEVGTFLAGLSRVQRKPVNSLANHVSRVPLGFGVAASVRVGNALGAGNPEQARHSGVTESSLWTVLTDRLGGSVVVINAAHSTTAFASLTAVSSSHRAIISLVSRVMPIFAPFHLFDALAGTSGGVLRGTGKQKMGAFSNAIGYYVFGFPLGVSLMFAAHHGIIGECLVPCQRATEARVYFCTLFCSRRCHTVGVTVAGPRALKSGRVRPAWLFFFPFVLTIQGPCVSTECEDQLFHFCKKAHWNFLFLSQGCPKAGDCFGGILPSQRG</sequence>
<evidence type="ECO:0000256" key="5">
    <source>
        <dbReference type="ARBA" id="ARBA00023136"/>
    </source>
</evidence>
<comment type="caution">
    <text evidence="6">Lacks conserved residue(s) required for the propagation of feature annotation.</text>
</comment>
<proteinExistence type="inferred from homology"/>
<dbReference type="GO" id="GO:1990961">
    <property type="term" value="P:xenobiotic detoxification by transmembrane export across the plasma membrane"/>
    <property type="evidence" value="ECO:0007669"/>
    <property type="project" value="InterPro"/>
</dbReference>
<dbReference type="Ensembl" id="ENSSSCT00055035018.1">
    <property type="protein sequence ID" value="ENSSSCP00055027805.1"/>
    <property type="gene ID" value="ENSSSCG00055017666.1"/>
</dbReference>
<feature type="transmembrane region" description="Helical" evidence="6">
    <location>
        <begin position="226"/>
        <end position="245"/>
    </location>
</feature>